<reference evidence="2" key="1">
    <citation type="submission" date="2017-12" db="EMBL/GenBank/DDBJ databases">
        <title>Sequencing the genomes of 1000 Actinobacteria strains.</title>
        <authorList>
            <person name="Klenk H.-P."/>
        </authorList>
    </citation>
    <scope>NUCLEOTIDE SEQUENCE [LARGE SCALE GENOMIC DNA]</scope>
    <source>
        <strain evidence="2">DSM 44228</strain>
    </source>
</reference>
<gene>
    <name evidence="2" type="ORF">A8926_2419</name>
</gene>
<keyword evidence="1" id="KW-0732">Signal</keyword>
<dbReference type="EMBL" id="PJNB01000001">
    <property type="protein sequence ID" value="PKW14772.1"/>
    <property type="molecule type" value="Genomic_DNA"/>
</dbReference>
<accession>A0A2N3XVT8</accession>
<sequence>MHSFKRAAVVTAISAGSLLAAAVPGLAATFGWKMTGVHTGFTSRSWDQGAGTTSIRVNYCKFGYPGAGTPDVDLELWYNRSLAPDYRTAVGTYACQGGFGGDRFFGNQAAGRYYFRVGDTGGNKFGFGAHGAIGYPG</sequence>
<dbReference type="AlphaFoldDB" id="A0A2N3XVT8"/>
<feature type="chain" id="PRO_5039674357" evidence="1">
    <location>
        <begin position="23"/>
        <end position="137"/>
    </location>
</feature>
<keyword evidence="3" id="KW-1185">Reference proteome</keyword>
<dbReference type="STRING" id="994479.GCA_000194155_03023"/>
<feature type="signal peptide" evidence="1">
    <location>
        <begin position="1"/>
        <end position="22"/>
    </location>
</feature>
<evidence type="ECO:0000313" key="2">
    <source>
        <dbReference type="EMBL" id="PKW14772.1"/>
    </source>
</evidence>
<protein>
    <submittedName>
        <fullName evidence="2">Uncharacterized protein</fullName>
    </submittedName>
</protein>
<evidence type="ECO:0000256" key="1">
    <source>
        <dbReference type="SAM" id="SignalP"/>
    </source>
</evidence>
<evidence type="ECO:0000313" key="3">
    <source>
        <dbReference type="Proteomes" id="UP000233786"/>
    </source>
</evidence>
<name>A0A2N3XVT8_SACSN</name>
<organism evidence="2 3">
    <name type="scientific">Saccharopolyspora spinosa</name>
    <dbReference type="NCBI Taxonomy" id="60894"/>
    <lineage>
        <taxon>Bacteria</taxon>
        <taxon>Bacillati</taxon>
        <taxon>Actinomycetota</taxon>
        <taxon>Actinomycetes</taxon>
        <taxon>Pseudonocardiales</taxon>
        <taxon>Pseudonocardiaceae</taxon>
        <taxon>Saccharopolyspora</taxon>
    </lineage>
</organism>
<proteinExistence type="predicted"/>
<dbReference type="Proteomes" id="UP000233786">
    <property type="component" value="Unassembled WGS sequence"/>
</dbReference>
<dbReference type="RefSeq" id="WP_143539491.1">
    <property type="nucleotide sequence ID" value="NZ_CP061007.1"/>
</dbReference>
<comment type="caution">
    <text evidence="2">The sequence shown here is derived from an EMBL/GenBank/DDBJ whole genome shotgun (WGS) entry which is preliminary data.</text>
</comment>